<keyword evidence="4" id="KW-0479">Metal-binding</keyword>
<keyword evidence="8" id="KW-1185">Reference proteome</keyword>
<comment type="cofactor">
    <cofactor evidence="1">
        <name>[4Fe-4S] cluster</name>
        <dbReference type="ChEBI" id="CHEBI:49883"/>
    </cofactor>
</comment>
<evidence type="ECO:0000313" key="8">
    <source>
        <dbReference type="Proteomes" id="UP000008922"/>
    </source>
</evidence>
<keyword evidence="3" id="KW-0949">S-adenosyl-L-methionine</keyword>
<evidence type="ECO:0000256" key="2">
    <source>
        <dbReference type="ARBA" id="ARBA00022485"/>
    </source>
</evidence>
<dbReference type="InterPro" id="IPR012837">
    <property type="entry name" value="NrdG"/>
</dbReference>
<dbReference type="SFLD" id="SFLDF00299">
    <property type="entry name" value="anaerobic_ribonucleoside-triph"/>
    <property type="match status" value="1"/>
</dbReference>
<dbReference type="RefSeq" id="WP_013560314.1">
    <property type="nucleotide sequence ID" value="NC_014960.1"/>
</dbReference>
<dbReference type="GO" id="GO:0051539">
    <property type="term" value="F:4 iron, 4 sulfur cluster binding"/>
    <property type="evidence" value="ECO:0007669"/>
    <property type="project" value="UniProtKB-KW"/>
</dbReference>
<dbReference type="PANTHER" id="PTHR30352:SF2">
    <property type="entry name" value="ANAEROBIC RIBONUCLEOSIDE-TRIPHOSPHATE REDUCTASE-ACTIVATING PROTEIN"/>
    <property type="match status" value="1"/>
</dbReference>
<reference evidence="7 8" key="1">
    <citation type="submission" date="2010-12" db="EMBL/GenBank/DDBJ databases">
        <title>Whole genome sequence of Anaerolinea thermophila UNI-1.</title>
        <authorList>
            <person name="Narita-Yamada S."/>
            <person name="Kishi E."/>
            <person name="Watanabe Y."/>
            <person name="Takasaki K."/>
            <person name="Ankai A."/>
            <person name="Oguchi A."/>
            <person name="Fukui S."/>
            <person name="Takahashi M."/>
            <person name="Yashiro I."/>
            <person name="Hosoyama A."/>
            <person name="Sekiguchi Y."/>
            <person name="Hanada S."/>
            <person name="Fujita N."/>
        </authorList>
    </citation>
    <scope>NUCLEOTIDE SEQUENCE [LARGE SCALE GENOMIC DNA]</scope>
    <source>
        <strain evidence="8">DSM 14523 / JCM 11388 / NBRC 100420 / UNI-1</strain>
    </source>
</reference>
<name>E8N674_ANATU</name>
<dbReference type="Pfam" id="PF13353">
    <property type="entry name" value="Fer4_12"/>
    <property type="match status" value="1"/>
</dbReference>
<dbReference type="GO" id="GO:0004748">
    <property type="term" value="F:ribonucleoside-diphosphate reductase activity, thioredoxin disulfide as acceptor"/>
    <property type="evidence" value="ECO:0007669"/>
    <property type="project" value="TreeGrafter"/>
</dbReference>
<evidence type="ECO:0000256" key="1">
    <source>
        <dbReference type="ARBA" id="ARBA00001966"/>
    </source>
</evidence>
<keyword evidence="5" id="KW-0408">Iron</keyword>
<dbReference type="KEGG" id="atm:ANT_19120"/>
<dbReference type="InterPro" id="IPR034457">
    <property type="entry name" value="Organic_radical-activating"/>
</dbReference>
<dbReference type="HOGENOM" id="CLU_089926_1_0_0"/>
<dbReference type="eggNOG" id="COG0602">
    <property type="taxonomic scope" value="Bacteria"/>
</dbReference>
<evidence type="ECO:0000256" key="6">
    <source>
        <dbReference type="ARBA" id="ARBA00023014"/>
    </source>
</evidence>
<dbReference type="OrthoDB" id="9782387at2"/>
<sequence>MINVAEIQVGTRSLGPGWRTVIWVQGCPFHCPGCYSPDWIPDKPAQFYTPEDLFSKAISDHRIEGITISGGEPFNQSQELEKFLHIVRERTSLNVICFSGFTFRQLIQHPSKSVHAMLHLIDVLIDGAYIREKSTDLGLRGSTNQKIYHLTPALIHHDFISAPRVNEIHISNNKILAVGIPTSGIESFMIGEPPWLIQSEVRNHERT</sequence>
<dbReference type="EMBL" id="AP012029">
    <property type="protein sequence ID" value="BAJ63938.1"/>
    <property type="molecule type" value="Genomic_DNA"/>
</dbReference>
<dbReference type="SFLD" id="SFLDG01066">
    <property type="entry name" value="organic_radical-activating_enz"/>
    <property type="match status" value="1"/>
</dbReference>
<evidence type="ECO:0000313" key="7">
    <source>
        <dbReference type="EMBL" id="BAJ63938.1"/>
    </source>
</evidence>
<evidence type="ECO:0000256" key="4">
    <source>
        <dbReference type="ARBA" id="ARBA00022723"/>
    </source>
</evidence>
<evidence type="ECO:0000256" key="5">
    <source>
        <dbReference type="ARBA" id="ARBA00023004"/>
    </source>
</evidence>
<dbReference type="GO" id="GO:0046872">
    <property type="term" value="F:metal ion binding"/>
    <property type="evidence" value="ECO:0007669"/>
    <property type="project" value="UniProtKB-KW"/>
</dbReference>
<dbReference type="InterPro" id="IPR058240">
    <property type="entry name" value="rSAM_sf"/>
</dbReference>
<dbReference type="STRING" id="926569.ANT_19120"/>
<dbReference type="SUPFAM" id="SSF102114">
    <property type="entry name" value="Radical SAM enzymes"/>
    <property type="match status" value="1"/>
</dbReference>
<keyword evidence="6" id="KW-0411">Iron-sulfur</keyword>
<dbReference type="InParanoid" id="E8N674"/>
<keyword evidence="2" id="KW-0004">4Fe-4S</keyword>
<dbReference type="Proteomes" id="UP000008922">
    <property type="component" value="Chromosome"/>
</dbReference>
<gene>
    <name evidence="7" type="ordered locus">ANT_19120</name>
</gene>
<dbReference type="Gene3D" id="3.20.20.70">
    <property type="entry name" value="Aldolase class I"/>
    <property type="match status" value="1"/>
</dbReference>
<dbReference type="SFLD" id="SFLDS00029">
    <property type="entry name" value="Radical_SAM"/>
    <property type="match status" value="1"/>
</dbReference>
<accession>E8N674</accession>
<dbReference type="PANTHER" id="PTHR30352">
    <property type="entry name" value="PYRUVATE FORMATE-LYASE-ACTIVATING ENZYME"/>
    <property type="match status" value="1"/>
</dbReference>
<proteinExistence type="predicted"/>
<dbReference type="InterPro" id="IPR013785">
    <property type="entry name" value="Aldolase_TIM"/>
</dbReference>
<dbReference type="AlphaFoldDB" id="E8N674"/>
<protein>
    <submittedName>
        <fullName evidence="7">Uncharacterized protein</fullName>
    </submittedName>
</protein>
<organism evidence="7 8">
    <name type="scientific">Anaerolinea thermophila (strain DSM 14523 / JCM 11388 / NBRC 100420 / UNI-1)</name>
    <dbReference type="NCBI Taxonomy" id="926569"/>
    <lineage>
        <taxon>Bacteria</taxon>
        <taxon>Bacillati</taxon>
        <taxon>Chloroflexota</taxon>
        <taxon>Anaerolineae</taxon>
        <taxon>Anaerolineales</taxon>
        <taxon>Anaerolineaceae</taxon>
        <taxon>Anaerolinea</taxon>
    </lineage>
</organism>
<dbReference type="GO" id="GO:0043365">
    <property type="term" value="F:[formate-C-acetyltransferase]-activating enzyme activity"/>
    <property type="evidence" value="ECO:0007669"/>
    <property type="project" value="InterPro"/>
</dbReference>
<dbReference type="SFLD" id="SFLDG01063">
    <property type="entry name" value="activating_enzymes__group_1"/>
    <property type="match status" value="1"/>
</dbReference>
<evidence type="ECO:0000256" key="3">
    <source>
        <dbReference type="ARBA" id="ARBA00022691"/>
    </source>
</evidence>
<dbReference type="InterPro" id="IPR007197">
    <property type="entry name" value="rSAM"/>
</dbReference>